<dbReference type="OrthoDB" id="444119at2759"/>
<accession>A0A3P6RXE1</accession>
<proteinExistence type="predicted"/>
<evidence type="ECO:0000313" key="2">
    <source>
        <dbReference type="EMBL" id="VDK64769.1"/>
    </source>
</evidence>
<keyword evidence="1" id="KW-0812">Transmembrane</keyword>
<sequence length="84" mass="10141">MIFMYCSTLFLMNIFVMIILFEFEEVRNDSSRQTNAYDILDHIQTKAELLLHRVRRWQIDDDDDFIVPPPRAQDVPNRLSFDIF</sequence>
<feature type="transmembrane region" description="Helical" evidence="1">
    <location>
        <begin position="6"/>
        <end position="23"/>
    </location>
</feature>
<dbReference type="Proteomes" id="UP000271889">
    <property type="component" value="Unassembled WGS sequence"/>
</dbReference>
<gene>
    <name evidence="2" type="ORF">CGOC_LOCUS5922</name>
</gene>
<evidence type="ECO:0000313" key="3">
    <source>
        <dbReference type="Proteomes" id="UP000271889"/>
    </source>
</evidence>
<keyword evidence="3" id="KW-1185">Reference proteome</keyword>
<dbReference type="EMBL" id="UYRV01018505">
    <property type="protein sequence ID" value="VDK64769.1"/>
    <property type="molecule type" value="Genomic_DNA"/>
</dbReference>
<reference evidence="2 3" key="1">
    <citation type="submission" date="2018-11" db="EMBL/GenBank/DDBJ databases">
        <authorList>
            <consortium name="Pathogen Informatics"/>
        </authorList>
    </citation>
    <scope>NUCLEOTIDE SEQUENCE [LARGE SCALE GENOMIC DNA]</scope>
</reference>
<keyword evidence="1" id="KW-0472">Membrane</keyword>
<evidence type="ECO:0000256" key="1">
    <source>
        <dbReference type="SAM" id="Phobius"/>
    </source>
</evidence>
<organism evidence="2 3">
    <name type="scientific">Cylicostephanus goldi</name>
    <name type="common">Nematode worm</name>
    <dbReference type="NCBI Taxonomy" id="71465"/>
    <lineage>
        <taxon>Eukaryota</taxon>
        <taxon>Metazoa</taxon>
        <taxon>Ecdysozoa</taxon>
        <taxon>Nematoda</taxon>
        <taxon>Chromadorea</taxon>
        <taxon>Rhabditida</taxon>
        <taxon>Rhabditina</taxon>
        <taxon>Rhabditomorpha</taxon>
        <taxon>Strongyloidea</taxon>
        <taxon>Strongylidae</taxon>
        <taxon>Cylicostephanus</taxon>
    </lineage>
</organism>
<keyword evidence="1" id="KW-1133">Transmembrane helix</keyword>
<name>A0A3P6RXE1_CYLGO</name>
<dbReference type="AlphaFoldDB" id="A0A3P6RXE1"/>
<evidence type="ECO:0008006" key="4">
    <source>
        <dbReference type="Google" id="ProtNLM"/>
    </source>
</evidence>
<protein>
    <recommendedName>
        <fullName evidence="4">Ion transport domain-containing protein</fullName>
    </recommendedName>
</protein>